<dbReference type="RefSeq" id="WP_305009679.1">
    <property type="nucleotide sequence ID" value="NZ_JAUQSX010000001.1"/>
</dbReference>
<comment type="caution">
    <text evidence="1">The sequence shown here is derived from an EMBL/GenBank/DDBJ whole genome shotgun (WGS) entry which is preliminary data.</text>
</comment>
<organism evidence="1 2">
    <name type="scientific">Hymenobacter mellowenesis</name>
    <dbReference type="NCBI Taxonomy" id="3063995"/>
    <lineage>
        <taxon>Bacteria</taxon>
        <taxon>Pseudomonadati</taxon>
        <taxon>Bacteroidota</taxon>
        <taxon>Cytophagia</taxon>
        <taxon>Cytophagales</taxon>
        <taxon>Hymenobacteraceae</taxon>
        <taxon>Hymenobacter</taxon>
    </lineage>
</organism>
<name>A0ABT9A895_9BACT</name>
<evidence type="ECO:0008006" key="3">
    <source>
        <dbReference type="Google" id="ProtNLM"/>
    </source>
</evidence>
<protein>
    <recommendedName>
        <fullName evidence="3">DUF3887 domain-containing protein</fullName>
    </recommendedName>
</protein>
<evidence type="ECO:0000313" key="1">
    <source>
        <dbReference type="EMBL" id="MDO7844987.1"/>
    </source>
</evidence>
<sequence>MQAERRPGQAQAAGLFLRAVLHADYPAAYARLAPEVRQGLTLARFAAAARPLWKSGQRHGSGIELYKLGVRLGDRGGSRLFYSFSFAADSVAKSPSELLEVTFRDTASRAVLGFSLRTPAKAASSRPPLPRSGTK</sequence>
<dbReference type="Proteomes" id="UP001167796">
    <property type="component" value="Unassembled WGS sequence"/>
</dbReference>
<evidence type="ECO:0000313" key="2">
    <source>
        <dbReference type="Proteomes" id="UP001167796"/>
    </source>
</evidence>
<accession>A0ABT9A895</accession>
<reference evidence="1" key="1">
    <citation type="submission" date="2023-07" db="EMBL/GenBank/DDBJ databases">
        <authorList>
            <person name="Kim M.K."/>
        </authorList>
    </citation>
    <scope>NUCLEOTIDE SEQUENCE</scope>
    <source>
        <strain evidence="1">M29</strain>
    </source>
</reference>
<keyword evidence="2" id="KW-1185">Reference proteome</keyword>
<dbReference type="EMBL" id="JAUQSX010000001">
    <property type="protein sequence ID" value="MDO7844987.1"/>
    <property type="molecule type" value="Genomic_DNA"/>
</dbReference>
<proteinExistence type="predicted"/>
<gene>
    <name evidence="1" type="ORF">Q5H92_01350</name>
</gene>